<dbReference type="CDD" id="cd03506">
    <property type="entry name" value="Delta6-FADS-like"/>
    <property type="match status" value="1"/>
</dbReference>
<dbReference type="GO" id="GO:0016020">
    <property type="term" value="C:membrane"/>
    <property type="evidence" value="ECO:0007669"/>
    <property type="project" value="TreeGrafter"/>
</dbReference>
<dbReference type="GO" id="GO:0008610">
    <property type="term" value="P:lipid biosynthetic process"/>
    <property type="evidence" value="ECO:0007669"/>
    <property type="project" value="UniProtKB-ARBA"/>
</dbReference>
<keyword evidence="1" id="KW-0812">Transmembrane</keyword>
<protein>
    <submittedName>
        <fullName evidence="3">Fatty acid desaturase</fullName>
    </submittedName>
</protein>
<dbReference type="PANTHER" id="PTHR19353:SF19">
    <property type="entry name" value="DELTA(5) FATTY ACID DESATURASE C-RELATED"/>
    <property type="match status" value="1"/>
</dbReference>
<keyword evidence="1" id="KW-0472">Membrane</keyword>
<dbReference type="PIRSF" id="PIRSF015921">
    <property type="entry name" value="FA_sphinglp_des"/>
    <property type="match status" value="1"/>
</dbReference>
<name>A0A4R6V3K2_9ACTN</name>
<evidence type="ECO:0000256" key="1">
    <source>
        <dbReference type="SAM" id="Phobius"/>
    </source>
</evidence>
<dbReference type="OrthoDB" id="104711at2"/>
<comment type="caution">
    <text evidence="3">The sequence shown here is derived from an EMBL/GenBank/DDBJ whole genome shotgun (WGS) entry which is preliminary data.</text>
</comment>
<feature type="transmembrane region" description="Helical" evidence="1">
    <location>
        <begin position="97"/>
        <end position="115"/>
    </location>
</feature>
<feature type="domain" description="Fatty acid desaturase" evidence="2">
    <location>
        <begin position="58"/>
        <end position="316"/>
    </location>
</feature>
<dbReference type="Pfam" id="PF00487">
    <property type="entry name" value="FA_desaturase"/>
    <property type="match status" value="1"/>
</dbReference>
<keyword evidence="4" id="KW-1185">Reference proteome</keyword>
<reference evidence="3 4" key="1">
    <citation type="submission" date="2019-03" db="EMBL/GenBank/DDBJ databases">
        <title>Genomic Encyclopedia of Type Strains, Phase IV (KMG-IV): sequencing the most valuable type-strain genomes for metagenomic binning, comparative biology and taxonomic classification.</title>
        <authorList>
            <person name="Goeker M."/>
        </authorList>
    </citation>
    <scope>NUCLEOTIDE SEQUENCE [LARGE SCALE GENOMIC DNA]</scope>
    <source>
        <strain evidence="3 4">DSM 46770</strain>
    </source>
</reference>
<proteinExistence type="predicted"/>
<feature type="transmembrane region" description="Helical" evidence="1">
    <location>
        <begin position="31"/>
        <end position="52"/>
    </location>
</feature>
<feature type="transmembrane region" description="Helical" evidence="1">
    <location>
        <begin position="58"/>
        <end position="77"/>
    </location>
</feature>
<gene>
    <name evidence="3" type="ORF">EV190_10477</name>
</gene>
<evidence type="ECO:0000313" key="3">
    <source>
        <dbReference type="EMBL" id="TDQ53288.1"/>
    </source>
</evidence>
<keyword evidence="1" id="KW-1133">Transmembrane helix</keyword>
<sequence length="340" mass="37500">MASGPEGAVRGSSYAELSRQMKRAGLLERRAGHYAVRIAVNAAFYAGCWTAFALIGDSWWQMATAVLLGVAFTQSGFLGHDAGHRQVSASRRVNDAVGLLHGNAMIGIAYGWWVGKHNRHHSHPNELGHDPDLAIGVLAFDDHQVPDKRGLTRFTVKYQAFLFLPLLLLEGWSLHWESAKAAWRGEGRRPVLERALLLGHGAAYLAAVLLVLPPGKAALFVLVHQGVFGLYMGCSFAPNHKGMPVLPSGTRMDFLRRQVTTSRNIRGHWLTDAVLGGLNYQIEHHLFPSMPRRSLRRAQRIVQEHCEEHGIAYTSTTFLGSFREVFSHLHAVGAPLRSGS</sequence>
<feature type="transmembrane region" description="Helical" evidence="1">
    <location>
        <begin position="195"/>
        <end position="212"/>
    </location>
</feature>
<dbReference type="InterPro" id="IPR012171">
    <property type="entry name" value="Fatty_acid_desaturase"/>
</dbReference>
<dbReference type="InterPro" id="IPR005804">
    <property type="entry name" value="FA_desaturase_dom"/>
</dbReference>
<dbReference type="Proteomes" id="UP000295281">
    <property type="component" value="Unassembled WGS sequence"/>
</dbReference>
<dbReference type="AlphaFoldDB" id="A0A4R6V3K2"/>
<accession>A0A4R6V3K2</accession>
<dbReference type="PANTHER" id="PTHR19353">
    <property type="entry name" value="FATTY ACID DESATURASE 2"/>
    <property type="match status" value="1"/>
</dbReference>
<dbReference type="EMBL" id="SNYN01000004">
    <property type="protein sequence ID" value="TDQ53288.1"/>
    <property type="molecule type" value="Genomic_DNA"/>
</dbReference>
<dbReference type="RefSeq" id="WP_133740824.1">
    <property type="nucleotide sequence ID" value="NZ_SNYN01000004.1"/>
</dbReference>
<evidence type="ECO:0000313" key="4">
    <source>
        <dbReference type="Proteomes" id="UP000295281"/>
    </source>
</evidence>
<evidence type="ECO:0000259" key="2">
    <source>
        <dbReference type="Pfam" id="PF00487"/>
    </source>
</evidence>
<organism evidence="3 4">
    <name type="scientific">Actinorugispora endophytica</name>
    <dbReference type="NCBI Taxonomy" id="1605990"/>
    <lineage>
        <taxon>Bacteria</taxon>
        <taxon>Bacillati</taxon>
        <taxon>Actinomycetota</taxon>
        <taxon>Actinomycetes</taxon>
        <taxon>Streptosporangiales</taxon>
        <taxon>Nocardiopsidaceae</taxon>
        <taxon>Actinorugispora</taxon>
    </lineage>
</organism>
<dbReference type="GO" id="GO:0016717">
    <property type="term" value="F:oxidoreductase activity, acting on paired donors, with oxidation of a pair of donors resulting in the reduction of molecular oxygen to two molecules of water"/>
    <property type="evidence" value="ECO:0007669"/>
    <property type="project" value="TreeGrafter"/>
</dbReference>